<evidence type="ECO:0000313" key="10">
    <source>
        <dbReference type="Proteomes" id="UP001501671"/>
    </source>
</evidence>
<proteinExistence type="inferred from homology"/>
<dbReference type="PANTHER" id="PTHR30151">
    <property type="entry name" value="ALKANE SULFONATE ABC TRANSPORTER-RELATED, MEMBRANE SUBUNIT"/>
    <property type="match status" value="1"/>
</dbReference>
<gene>
    <name evidence="9" type="ORF">GCM10023144_34070</name>
</gene>
<dbReference type="EMBL" id="BAABFO010000018">
    <property type="protein sequence ID" value="GAA4337814.1"/>
    <property type="molecule type" value="Genomic_DNA"/>
</dbReference>
<dbReference type="Proteomes" id="UP001501671">
    <property type="component" value="Unassembled WGS sequence"/>
</dbReference>
<organism evidence="9 10">
    <name type="scientific">Pigmentiphaga soli</name>
    <dbReference type="NCBI Taxonomy" id="1007095"/>
    <lineage>
        <taxon>Bacteria</taxon>
        <taxon>Pseudomonadati</taxon>
        <taxon>Pseudomonadota</taxon>
        <taxon>Betaproteobacteria</taxon>
        <taxon>Burkholderiales</taxon>
        <taxon>Alcaligenaceae</taxon>
        <taxon>Pigmentiphaga</taxon>
    </lineage>
</organism>
<comment type="caution">
    <text evidence="9">The sequence shown here is derived from an EMBL/GenBank/DDBJ whole genome shotgun (WGS) entry which is preliminary data.</text>
</comment>
<dbReference type="PANTHER" id="PTHR30151:SF0">
    <property type="entry name" value="ABC TRANSPORTER PERMEASE PROTEIN MJ0413-RELATED"/>
    <property type="match status" value="1"/>
</dbReference>
<evidence type="ECO:0000256" key="2">
    <source>
        <dbReference type="ARBA" id="ARBA00022448"/>
    </source>
</evidence>
<dbReference type="PROSITE" id="PS50928">
    <property type="entry name" value="ABC_TM1"/>
    <property type="match status" value="1"/>
</dbReference>
<dbReference type="SUPFAM" id="SSF161098">
    <property type="entry name" value="MetI-like"/>
    <property type="match status" value="1"/>
</dbReference>
<comment type="subcellular location">
    <subcellularLocation>
        <location evidence="1 7">Cell membrane</location>
        <topology evidence="1 7">Multi-pass membrane protein</topology>
    </subcellularLocation>
</comment>
<accession>A0ABP8HDZ2</accession>
<dbReference type="InterPro" id="IPR035906">
    <property type="entry name" value="MetI-like_sf"/>
</dbReference>
<dbReference type="Gene3D" id="1.10.3720.10">
    <property type="entry name" value="MetI-like"/>
    <property type="match status" value="1"/>
</dbReference>
<keyword evidence="5 7" id="KW-1133">Transmembrane helix</keyword>
<reference evidence="10" key="1">
    <citation type="journal article" date="2019" name="Int. J. Syst. Evol. Microbiol.">
        <title>The Global Catalogue of Microorganisms (GCM) 10K type strain sequencing project: providing services to taxonomists for standard genome sequencing and annotation.</title>
        <authorList>
            <consortium name="The Broad Institute Genomics Platform"/>
            <consortium name="The Broad Institute Genome Sequencing Center for Infectious Disease"/>
            <person name="Wu L."/>
            <person name="Ma J."/>
        </authorList>
    </citation>
    <scope>NUCLEOTIDE SEQUENCE [LARGE SCALE GENOMIC DNA]</scope>
    <source>
        <strain evidence="10">JCM 17666</strain>
    </source>
</reference>
<evidence type="ECO:0000259" key="8">
    <source>
        <dbReference type="PROSITE" id="PS50928"/>
    </source>
</evidence>
<feature type="transmembrane region" description="Helical" evidence="7">
    <location>
        <begin position="98"/>
        <end position="118"/>
    </location>
</feature>
<evidence type="ECO:0000256" key="4">
    <source>
        <dbReference type="ARBA" id="ARBA00022692"/>
    </source>
</evidence>
<dbReference type="PROSITE" id="PS51257">
    <property type="entry name" value="PROKAR_LIPOPROTEIN"/>
    <property type="match status" value="1"/>
</dbReference>
<dbReference type="RefSeq" id="WP_345251075.1">
    <property type="nucleotide sequence ID" value="NZ_BAABFO010000018.1"/>
</dbReference>
<evidence type="ECO:0000256" key="1">
    <source>
        <dbReference type="ARBA" id="ARBA00004651"/>
    </source>
</evidence>
<dbReference type="Pfam" id="PF00528">
    <property type="entry name" value="BPD_transp_1"/>
    <property type="match status" value="1"/>
</dbReference>
<protein>
    <submittedName>
        <fullName evidence="9">ABC transporter permease</fullName>
    </submittedName>
</protein>
<sequence>MKLARRIFVSIGLAAACLAGAVALWYGIIHALGLQPYILPTPKAVAMALGAQYRVLLGYLAATLGSGLAGICISTVLAFACAAAFASNPRLADTFMPFMVAVKNAPVVALAPLVMLFLGRGLATSVVVVMVVSFLPMLVNCLQGFQAANRRHLELMHVYAARADQVFWKVRFPFALPYVFAGLRTAVPAAVLGALLAEWLTGAKGIGSFILETASMRDMDVLWAGIVVCMGASMALFWLTVLAERFVQRRIPAA</sequence>
<dbReference type="InterPro" id="IPR000515">
    <property type="entry name" value="MetI-like"/>
</dbReference>
<evidence type="ECO:0000313" key="9">
    <source>
        <dbReference type="EMBL" id="GAA4337814.1"/>
    </source>
</evidence>
<keyword evidence="6 7" id="KW-0472">Membrane</keyword>
<evidence type="ECO:0000256" key="5">
    <source>
        <dbReference type="ARBA" id="ARBA00022989"/>
    </source>
</evidence>
<feature type="transmembrane region" description="Helical" evidence="7">
    <location>
        <begin position="178"/>
        <end position="201"/>
    </location>
</feature>
<feature type="transmembrane region" description="Helical" evidence="7">
    <location>
        <begin position="56"/>
        <end position="86"/>
    </location>
</feature>
<keyword evidence="2 7" id="KW-0813">Transport</keyword>
<keyword evidence="4 7" id="KW-0812">Transmembrane</keyword>
<feature type="domain" description="ABC transmembrane type-1" evidence="8">
    <location>
        <begin position="60"/>
        <end position="240"/>
    </location>
</feature>
<keyword evidence="3" id="KW-1003">Cell membrane</keyword>
<evidence type="ECO:0000256" key="7">
    <source>
        <dbReference type="RuleBase" id="RU363032"/>
    </source>
</evidence>
<keyword evidence="10" id="KW-1185">Reference proteome</keyword>
<comment type="similarity">
    <text evidence="7">Belongs to the binding-protein-dependent transport system permease family.</text>
</comment>
<feature type="transmembrane region" description="Helical" evidence="7">
    <location>
        <begin position="124"/>
        <end position="142"/>
    </location>
</feature>
<name>A0ABP8HDZ2_9BURK</name>
<evidence type="ECO:0000256" key="6">
    <source>
        <dbReference type="ARBA" id="ARBA00023136"/>
    </source>
</evidence>
<feature type="transmembrane region" description="Helical" evidence="7">
    <location>
        <begin position="221"/>
        <end position="242"/>
    </location>
</feature>
<evidence type="ECO:0000256" key="3">
    <source>
        <dbReference type="ARBA" id="ARBA00022475"/>
    </source>
</evidence>